<reference evidence="2" key="1">
    <citation type="submission" date="2022-06" db="EMBL/GenBank/DDBJ databases">
        <title>Vallitalea longa sp. nov., an anaerobic bacterium isolated from marine sediment.</title>
        <authorList>
            <person name="Hirano S."/>
            <person name="Terahara T."/>
            <person name="Mori K."/>
            <person name="Hamada M."/>
            <person name="Matsumoto R."/>
            <person name="Kobayashi T."/>
        </authorList>
    </citation>
    <scope>NUCLEOTIDE SEQUENCE</scope>
    <source>
        <strain evidence="2">SH18-1</strain>
    </source>
</reference>
<proteinExistence type="predicted"/>
<dbReference type="Proteomes" id="UP001144256">
    <property type="component" value="Unassembled WGS sequence"/>
</dbReference>
<keyword evidence="3" id="KW-1185">Reference proteome</keyword>
<evidence type="ECO:0000313" key="3">
    <source>
        <dbReference type="Proteomes" id="UP001144256"/>
    </source>
</evidence>
<comment type="caution">
    <text evidence="2">The sequence shown here is derived from an EMBL/GenBank/DDBJ whole genome shotgun (WGS) entry which is preliminary data.</text>
</comment>
<gene>
    <name evidence="2" type="ORF">SH1V18_15380</name>
</gene>
<evidence type="ECO:0008006" key="4">
    <source>
        <dbReference type="Google" id="ProtNLM"/>
    </source>
</evidence>
<protein>
    <recommendedName>
        <fullName evidence="4">Apea-like HEPN domain-containing protein</fullName>
    </recommendedName>
</protein>
<evidence type="ECO:0000256" key="1">
    <source>
        <dbReference type="SAM" id="Coils"/>
    </source>
</evidence>
<feature type="coiled-coil region" evidence="1">
    <location>
        <begin position="327"/>
        <end position="362"/>
    </location>
</feature>
<dbReference type="AlphaFoldDB" id="A0A9W6DF39"/>
<name>A0A9W6DF39_9FIRM</name>
<keyword evidence="1" id="KW-0175">Coiled coil</keyword>
<sequence>MNEIVKFGVVKNKILIDDYLEYMEKKINATFLEMKIKPSNCFIGRLNISEKVSIENGNECYAEFSIDDQKYFVGFSFETFNEVKQLEISINSYSNTEELIKLLANKKLTFLEIFKIVLKNNVFYTDKKKKCKAWEKCIWLIDKQSQVFATNLYPIIYETENLYRELINQVMIKVVGADWWNTIVPLDLKDDQRSKVGTYKSIVQSLNDVDETLMSIDVSDLSKLTKLKLTEWNPEYNQELTELIQIFKKRQSYKNVDGRYIDKATRILMSQLNYTDDLWEKYFSKFLPDDFFDKFHKFSNNRNHIAHNKIIDRQAYNIIKDSIFNVKNDLIQSLKSINSNIKSLEKLELDRLEKEYDAQEEDEFMREIMENESGVEIKNEDEIYMVFEDAVMRFHQVIEEQLRFRLDIEVEDTAVVVYEPDTQTLFNIKHLVTEDEITISCKIVIDISQGGKSILELIFAYEEFSKSLDVPYVNGEVSYNEEQGYYMPETEDEFGEVQLQQAIEELIDFVNTNLESLREKVDSQMYTSIKNGGSSPVSTICCWNCGESYICIDEEYAELGRCLNCGEMNDLYICEKCGEYCDEIHEVAGVQLCEICYEKFQDE</sequence>
<organism evidence="2 3">
    <name type="scientific">Vallitalea longa</name>
    <dbReference type="NCBI Taxonomy" id="2936439"/>
    <lineage>
        <taxon>Bacteria</taxon>
        <taxon>Bacillati</taxon>
        <taxon>Bacillota</taxon>
        <taxon>Clostridia</taxon>
        <taxon>Lachnospirales</taxon>
        <taxon>Vallitaleaceae</taxon>
        <taxon>Vallitalea</taxon>
    </lineage>
</organism>
<evidence type="ECO:0000313" key="2">
    <source>
        <dbReference type="EMBL" id="GKX29058.1"/>
    </source>
</evidence>
<dbReference type="EMBL" id="BRLB01000002">
    <property type="protein sequence ID" value="GKX29058.1"/>
    <property type="molecule type" value="Genomic_DNA"/>
</dbReference>
<accession>A0A9W6DF39</accession>
<dbReference type="RefSeq" id="WP_281814168.1">
    <property type="nucleotide sequence ID" value="NZ_BRLB01000002.1"/>
</dbReference>